<keyword evidence="2" id="KW-1185">Reference proteome</keyword>
<dbReference type="EMBL" id="BGZK01000390">
    <property type="protein sequence ID" value="GBP40975.1"/>
    <property type="molecule type" value="Genomic_DNA"/>
</dbReference>
<protein>
    <submittedName>
        <fullName evidence="1">Probable RNA-directed DNA polymerase from transposon X-element</fullName>
    </submittedName>
</protein>
<proteinExistence type="predicted"/>
<reference evidence="1 2" key="1">
    <citation type="journal article" date="2019" name="Commun. Biol.">
        <title>The bagworm genome reveals a unique fibroin gene that provides high tensile strength.</title>
        <authorList>
            <person name="Kono N."/>
            <person name="Nakamura H."/>
            <person name="Ohtoshi R."/>
            <person name="Tomita M."/>
            <person name="Numata K."/>
            <person name="Arakawa K."/>
        </authorList>
    </citation>
    <scope>NUCLEOTIDE SEQUENCE [LARGE SCALE GENOMIC DNA]</scope>
</reference>
<keyword evidence="1" id="KW-0695">RNA-directed DNA polymerase</keyword>
<evidence type="ECO:0000313" key="2">
    <source>
        <dbReference type="Proteomes" id="UP000299102"/>
    </source>
</evidence>
<dbReference type="Proteomes" id="UP000299102">
    <property type="component" value="Unassembled WGS sequence"/>
</dbReference>
<comment type="caution">
    <text evidence="1">The sequence shown here is derived from an EMBL/GenBank/DDBJ whole genome shotgun (WGS) entry which is preliminary data.</text>
</comment>
<keyword evidence="1" id="KW-0808">Transferase</keyword>
<organism evidence="1 2">
    <name type="scientific">Eumeta variegata</name>
    <name type="common">Bagworm moth</name>
    <name type="synonym">Eumeta japonica</name>
    <dbReference type="NCBI Taxonomy" id="151549"/>
    <lineage>
        <taxon>Eukaryota</taxon>
        <taxon>Metazoa</taxon>
        <taxon>Ecdysozoa</taxon>
        <taxon>Arthropoda</taxon>
        <taxon>Hexapoda</taxon>
        <taxon>Insecta</taxon>
        <taxon>Pterygota</taxon>
        <taxon>Neoptera</taxon>
        <taxon>Endopterygota</taxon>
        <taxon>Lepidoptera</taxon>
        <taxon>Glossata</taxon>
        <taxon>Ditrysia</taxon>
        <taxon>Tineoidea</taxon>
        <taxon>Psychidae</taxon>
        <taxon>Oiketicinae</taxon>
        <taxon>Eumeta</taxon>
    </lineage>
</organism>
<name>A0A4C1VT39_EUMVA</name>
<accession>A0A4C1VT39</accession>
<gene>
    <name evidence="1" type="ORF">EVAR_26056_1</name>
</gene>
<keyword evidence="1" id="KW-0548">Nucleotidyltransferase</keyword>
<evidence type="ECO:0000313" key="1">
    <source>
        <dbReference type="EMBL" id="GBP40975.1"/>
    </source>
</evidence>
<dbReference type="AlphaFoldDB" id="A0A4C1VT39"/>
<sequence>MAVVAVVDLNELAAFAAKVKALHDFYPIETSDITDLEVSVCRLAMTGHLLITIASVYLPPSETLLSGDLEKLRNLDHCLVVLQLGTTYRPQIFKTITDWKQVTERIQSIDSSNLNQIIFDKKSITSGLPTLDPKLNFDKHIKRARDRVVLYFSPLYPMTHARSKLSLCNKVTLFKTCIHPVLTYAGVVFARIPSYKILKLQVIQNRFMLTAASAQWYVRNFNLHKDLDLQTIVALLKEQSKRYFDSAVSYPNPLIAAAAS</sequence>
<dbReference type="GO" id="GO:0003964">
    <property type="term" value="F:RNA-directed DNA polymerase activity"/>
    <property type="evidence" value="ECO:0007669"/>
    <property type="project" value="UniProtKB-KW"/>
</dbReference>